<dbReference type="InterPro" id="IPR045864">
    <property type="entry name" value="aa-tRNA-synth_II/BPL/LPL"/>
</dbReference>
<dbReference type="SUPFAM" id="SSF55681">
    <property type="entry name" value="Class II aaRS and biotin synthetases"/>
    <property type="match status" value="1"/>
</dbReference>
<organism evidence="2 3">
    <name type="scientific">Sphingomonas paeninsulae</name>
    <dbReference type="NCBI Taxonomy" id="2319844"/>
    <lineage>
        <taxon>Bacteria</taxon>
        <taxon>Pseudomonadati</taxon>
        <taxon>Pseudomonadota</taxon>
        <taxon>Alphaproteobacteria</taxon>
        <taxon>Sphingomonadales</taxon>
        <taxon>Sphingomonadaceae</taxon>
        <taxon>Sphingomonas</taxon>
    </lineage>
</organism>
<dbReference type="OrthoDB" id="7364083at2"/>
<keyword evidence="2" id="KW-0614">Plasmid</keyword>
<dbReference type="InterPro" id="IPR004143">
    <property type="entry name" value="BPL_LPL_catalytic"/>
</dbReference>
<sequence>MRETSEWPGQTRPIPRLKIAGIESMLIEMLRQVAPCPVRIDDVQTAIQDSVNTDVQIAADLHDGGAILRVWRNDPCVVASRRQSMLTGFSHARSLSEASGWPIAVRRSGGTAVVHRPGILNISLISAQGAVTPIALDASYIALLEVMRDAMALLGIVCDYGEVPGAHCDGRYNLKWHGQKIAGTAGWVTHGSTTRRVYHASLQLGGAIGPDLEAIHRFEAALGEPVPYDTAAHTTVERILAARHNPLHAVK</sequence>
<dbReference type="KEGG" id="spha:D3Y57_03705"/>
<evidence type="ECO:0000313" key="3">
    <source>
        <dbReference type="Proteomes" id="UP000276254"/>
    </source>
</evidence>
<dbReference type="PANTHER" id="PTHR43679:SF2">
    <property type="entry name" value="OCTANOYL-[GCVH]:PROTEIN N-OCTANOYLTRANSFERASE"/>
    <property type="match status" value="1"/>
</dbReference>
<dbReference type="EMBL" id="CP032828">
    <property type="protein sequence ID" value="AYJ85146.1"/>
    <property type="molecule type" value="Genomic_DNA"/>
</dbReference>
<gene>
    <name evidence="2" type="ORF">D3Y57_03705</name>
</gene>
<proteinExistence type="predicted"/>
<keyword evidence="3" id="KW-1185">Reference proteome</keyword>
<dbReference type="PROSITE" id="PS51733">
    <property type="entry name" value="BPL_LPL_CATALYTIC"/>
    <property type="match status" value="1"/>
</dbReference>
<dbReference type="PANTHER" id="PTHR43679">
    <property type="entry name" value="OCTANOYLTRANSFERASE LIPM-RELATED"/>
    <property type="match status" value="1"/>
</dbReference>
<geneLocation type="plasmid" evidence="2">
    <name>unnamed1</name>
</geneLocation>
<dbReference type="InterPro" id="IPR050664">
    <property type="entry name" value="Octanoyltrans_LipM/LipL"/>
</dbReference>
<evidence type="ECO:0000259" key="1">
    <source>
        <dbReference type="PROSITE" id="PS51733"/>
    </source>
</evidence>
<reference evidence="2 3" key="1">
    <citation type="submission" date="2018-09" db="EMBL/GenBank/DDBJ databases">
        <title>Sphingomonas peninsula sp. nov., isolated from fildes peninsula, Antarctic soil.</title>
        <authorList>
            <person name="Yingchao G."/>
        </authorList>
    </citation>
    <scope>NUCLEOTIDE SEQUENCE [LARGE SCALE GENOMIC DNA]</scope>
    <source>
        <strain evidence="2 3">YZ-8</strain>
        <plasmid evidence="2 3">unnamed1</plasmid>
    </source>
</reference>
<dbReference type="Pfam" id="PF21948">
    <property type="entry name" value="LplA-B_cat"/>
    <property type="match status" value="1"/>
</dbReference>
<feature type="domain" description="BPL/LPL catalytic" evidence="1">
    <location>
        <begin position="62"/>
        <end position="247"/>
    </location>
</feature>
<dbReference type="AlphaFoldDB" id="A0A494TH25"/>
<dbReference type="Gene3D" id="3.30.930.10">
    <property type="entry name" value="Bira Bifunctional Protein, Domain 2"/>
    <property type="match status" value="1"/>
</dbReference>
<protein>
    <recommendedName>
        <fullName evidence="1">BPL/LPL catalytic domain-containing protein</fullName>
    </recommendedName>
</protein>
<dbReference type="Proteomes" id="UP000276254">
    <property type="component" value="Plasmid unnamed1"/>
</dbReference>
<accession>A0A494TH25</accession>
<evidence type="ECO:0000313" key="2">
    <source>
        <dbReference type="EMBL" id="AYJ85146.1"/>
    </source>
</evidence>
<name>A0A494TH25_SPHPE</name>